<dbReference type="GO" id="GO:0020037">
    <property type="term" value="F:heme binding"/>
    <property type="evidence" value="ECO:0007669"/>
    <property type="project" value="InterPro"/>
</dbReference>
<evidence type="ECO:0000313" key="7">
    <source>
        <dbReference type="Proteomes" id="UP000007110"/>
    </source>
</evidence>
<dbReference type="Pfam" id="PF07700">
    <property type="entry name" value="HNOB"/>
    <property type="match status" value="1"/>
</dbReference>
<evidence type="ECO:0000256" key="1">
    <source>
        <dbReference type="ARBA" id="ARBA00012202"/>
    </source>
</evidence>
<proteinExistence type="predicted"/>
<evidence type="ECO:0000256" key="3">
    <source>
        <dbReference type="ARBA" id="ARBA00023293"/>
    </source>
</evidence>
<dbReference type="GeneID" id="100892109"/>
<dbReference type="PANTHER" id="PTHR45655">
    <property type="entry name" value="GUANYLATE CYCLASE SOLUBLE SUBUNIT BETA-2"/>
    <property type="match status" value="1"/>
</dbReference>
<dbReference type="InterPro" id="IPR042463">
    <property type="entry name" value="HNOB_dom_associated_sf"/>
</dbReference>
<dbReference type="EC" id="4.6.1.2" evidence="1"/>
<dbReference type="InParanoid" id="A0A7M7P6S2"/>
<dbReference type="GO" id="GO:0004383">
    <property type="term" value="F:guanylate cyclase activity"/>
    <property type="evidence" value="ECO:0007669"/>
    <property type="project" value="UniProtKB-EC"/>
</dbReference>
<evidence type="ECO:0000259" key="5">
    <source>
        <dbReference type="Pfam" id="PF07701"/>
    </source>
</evidence>
<sequence>MYGLLIESVCEFIKEKFGENSWLQIRDKSRVHEYTFVTHRMYSEKIIPRLAQAVYDVTGYSREQFMDETGVQFVKFLNKYEYDKMLRVLGRSLGDFLNGLDNLHEYLRFSYPKMKPPSFFCTDESLKGLTLHYRSRRKGYTHYVKGQLRQVAKQFYNQEVSVIIVEEKQSSKDTYYVKFRINFDNKEYTEKTRISSVMMNGHAQLRANLFFDVFPFHIVFGNDMKIRNSGFNLRPTPVSYA</sequence>
<reference evidence="7" key="1">
    <citation type="submission" date="2015-02" db="EMBL/GenBank/DDBJ databases">
        <title>Genome sequencing for Strongylocentrotus purpuratus.</title>
        <authorList>
            <person name="Murali S."/>
            <person name="Liu Y."/>
            <person name="Vee V."/>
            <person name="English A."/>
            <person name="Wang M."/>
            <person name="Skinner E."/>
            <person name="Han Y."/>
            <person name="Muzny D.M."/>
            <person name="Worley K.C."/>
            <person name="Gibbs R.A."/>
        </authorList>
    </citation>
    <scope>NUCLEOTIDE SEQUENCE</scope>
</reference>
<keyword evidence="2" id="KW-0547">Nucleotide-binding</keyword>
<keyword evidence="3" id="KW-0141">cGMP biosynthesis</keyword>
<keyword evidence="7" id="KW-1185">Reference proteome</keyword>
<organism evidence="6 7">
    <name type="scientific">Strongylocentrotus purpuratus</name>
    <name type="common">Purple sea urchin</name>
    <dbReference type="NCBI Taxonomy" id="7668"/>
    <lineage>
        <taxon>Eukaryota</taxon>
        <taxon>Metazoa</taxon>
        <taxon>Echinodermata</taxon>
        <taxon>Eleutherozoa</taxon>
        <taxon>Echinozoa</taxon>
        <taxon>Echinoidea</taxon>
        <taxon>Euechinoidea</taxon>
        <taxon>Echinacea</taxon>
        <taxon>Camarodonta</taxon>
        <taxon>Echinidea</taxon>
        <taxon>Strongylocentrotidae</taxon>
        <taxon>Strongylocentrotus</taxon>
    </lineage>
</organism>
<reference evidence="6" key="2">
    <citation type="submission" date="2021-01" db="UniProtKB">
        <authorList>
            <consortium name="EnsemblMetazoa"/>
        </authorList>
    </citation>
    <scope>IDENTIFICATION</scope>
</reference>
<dbReference type="Pfam" id="PF07701">
    <property type="entry name" value="HNOBA"/>
    <property type="match status" value="1"/>
</dbReference>
<dbReference type="KEGG" id="spu:100892109"/>
<evidence type="ECO:0000259" key="4">
    <source>
        <dbReference type="Pfam" id="PF07700"/>
    </source>
</evidence>
<dbReference type="AlphaFoldDB" id="A0A7M7P6S2"/>
<dbReference type="OMA" id="CFLRDTY"/>
<dbReference type="EnsemblMetazoa" id="XM_030988799">
    <property type="protein sequence ID" value="XP_030844659"/>
    <property type="gene ID" value="LOC100892109"/>
</dbReference>
<dbReference type="InterPro" id="IPR011644">
    <property type="entry name" value="Heme_NO-bd"/>
</dbReference>
<dbReference type="InterPro" id="IPR024096">
    <property type="entry name" value="NO_sig/Golgi_transp_ligand-bd"/>
</dbReference>
<feature type="domain" description="Haem NO binding associated" evidence="5">
    <location>
        <begin position="204"/>
        <end position="234"/>
    </location>
</feature>
<feature type="domain" description="Heme NO-binding" evidence="4">
    <location>
        <begin position="2"/>
        <end position="162"/>
    </location>
</feature>
<dbReference type="InterPro" id="IPR011645">
    <property type="entry name" value="HNOB_dom_associated"/>
</dbReference>
<dbReference type="GO" id="GO:0000166">
    <property type="term" value="F:nucleotide binding"/>
    <property type="evidence" value="ECO:0007669"/>
    <property type="project" value="UniProtKB-KW"/>
</dbReference>
<dbReference type="RefSeq" id="XP_030844659.1">
    <property type="nucleotide sequence ID" value="XM_030988799.1"/>
</dbReference>
<dbReference type="InterPro" id="IPR038158">
    <property type="entry name" value="H-NOX_domain_sf"/>
</dbReference>
<accession>A0A7M7P6S2</accession>
<dbReference type="Gene3D" id="3.30.450.260">
    <property type="entry name" value="Haem NO binding associated domain"/>
    <property type="match status" value="1"/>
</dbReference>
<dbReference type="SUPFAM" id="SSF111126">
    <property type="entry name" value="Ligand-binding domain in the NO signalling and Golgi transport"/>
    <property type="match status" value="1"/>
</dbReference>
<protein>
    <recommendedName>
        <fullName evidence="1">guanylate cyclase</fullName>
        <ecNumber evidence="1">4.6.1.2</ecNumber>
    </recommendedName>
</protein>
<evidence type="ECO:0000256" key="2">
    <source>
        <dbReference type="ARBA" id="ARBA00022741"/>
    </source>
</evidence>
<evidence type="ECO:0000313" key="6">
    <source>
        <dbReference type="EnsemblMetazoa" id="XP_030844659"/>
    </source>
</evidence>
<dbReference type="PANTHER" id="PTHR45655:SF10">
    <property type="entry name" value="SOLUBLE GUANYLATE CYCLASE 88E"/>
    <property type="match status" value="1"/>
</dbReference>
<name>A0A7M7P6S2_STRPU</name>
<dbReference type="Proteomes" id="UP000007110">
    <property type="component" value="Unassembled WGS sequence"/>
</dbReference>
<dbReference type="Gene3D" id="3.90.1520.10">
    <property type="entry name" value="H-NOX domain"/>
    <property type="match status" value="1"/>
</dbReference>
<dbReference type="OrthoDB" id="6127067at2759"/>